<dbReference type="PROSITE" id="PS00513">
    <property type="entry name" value="ADENYLOSUCCIN_SYN_2"/>
    <property type="match status" value="1"/>
</dbReference>
<feature type="compositionally biased region" description="Basic and acidic residues" evidence="12">
    <location>
        <begin position="597"/>
        <end position="608"/>
    </location>
</feature>
<comment type="similarity">
    <text evidence="10">Belongs to the adenylosuccinate synthetase family.</text>
</comment>
<name>A0AAN4YU50_ASPOZ</name>
<dbReference type="SUPFAM" id="SSF52540">
    <property type="entry name" value="P-loop containing nucleoside triphosphate hydrolases"/>
    <property type="match status" value="1"/>
</dbReference>
<feature type="compositionally biased region" description="Basic and acidic residues" evidence="12">
    <location>
        <begin position="496"/>
        <end position="507"/>
    </location>
</feature>
<feature type="binding site" evidence="10">
    <location>
        <position position="1019"/>
    </location>
    <ligand>
        <name>IMP</name>
        <dbReference type="ChEBI" id="CHEBI:58053"/>
    </ligand>
</feature>
<dbReference type="PROSITE" id="PS00636">
    <property type="entry name" value="DNAJ_1"/>
    <property type="match status" value="1"/>
</dbReference>
<dbReference type="GO" id="GO:0004019">
    <property type="term" value="F:adenylosuccinate synthase activity"/>
    <property type="evidence" value="ECO:0007669"/>
    <property type="project" value="UniProtKB-UniRule"/>
</dbReference>
<comment type="subunit">
    <text evidence="2 10">Homodimer.</text>
</comment>
<reference evidence="14" key="1">
    <citation type="submission" date="2023-04" db="EMBL/GenBank/DDBJ databases">
        <title>Aspergillus oryzae NBRC 4228.</title>
        <authorList>
            <person name="Ichikawa N."/>
            <person name="Sato H."/>
            <person name="Tonouchi N."/>
        </authorList>
    </citation>
    <scope>NUCLEOTIDE SEQUENCE</scope>
    <source>
        <strain evidence="14">NBRC 4228</strain>
    </source>
</reference>
<evidence type="ECO:0000256" key="5">
    <source>
        <dbReference type="ARBA" id="ARBA00022723"/>
    </source>
</evidence>
<comment type="caution">
    <text evidence="14">The sequence shown here is derived from an EMBL/GenBank/DDBJ whole genome shotgun (WGS) entry which is preliminary data.</text>
</comment>
<feature type="binding site" evidence="10">
    <location>
        <position position="824"/>
    </location>
    <ligand>
        <name>Mg(2+)</name>
        <dbReference type="ChEBI" id="CHEBI:18420"/>
    </ligand>
</feature>
<evidence type="ECO:0000256" key="2">
    <source>
        <dbReference type="ARBA" id="ARBA00011738"/>
    </source>
</evidence>
<feature type="compositionally biased region" description="Polar residues" evidence="12">
    <location>
        <begin position="385"/>
        <end position="401"/>
    </location>
</feature>
<dbReference type="InterPro" id="IPR042109">
    <property type="entry name" value="Adenylosuccinate_synth_dom1"/>
</dbReference>
<comment type="catalytic activity">
    <reaction evidence="10">
        <text>IMP + L-aspartate + GTP = N(6)-(1,2-dicarboxyethyl)-AMP + GDP + phosphate + 2 H(+)</text>
        <dbReference type="Rhea" id="RHEA:15753"/>
        <dbReference type="ChEBI" id="CHEBI:15378"/>
        <dbReference type="ChEBI" id="CHEBI:29991"/>
        <dbReference type="ChEBI" id="CHEBI:37565"/>
        <dbReference type="ChEBI" id="CHEBI:43474"/>
        <dbReference type="ChEBI" id="CHEBI:57567"/>
        <dbReference type="ChEBI" id="CHEBI:58053"/>
        <dbReference type="ChEBI" id="CHEBI:58189"/>
        <dbReference type="EC" id="6.3.4.4"/>
    </reaction>
</comment>
<dbReference type="Gene3D" id="3.40.440.10">
    <property type="entry name" value="Adenylosuccinate Synthetase, subunit A, domain 1"/>
    <property type="match status" value="1"/>
</dbReference>
<evidence type="ECO:0000256" key="1">
    <source>
        <dbReference type="ARBA" id="ARBA00003779"/>
    </source>
</evidence>
<feature type="compositionally biased region" description="Acidic residues" evidence="12">
    <location>
        <begin position="576"/>
        <end position="588"/>
    </location>
</feature>
<evidence type="ECO:0000313" key="15">
    <source>
        <dbReference type="Proteomes" id="UP001165205"/>
    </source>
</evidence>
<dbReference type="HAMAP" id="MF_00011">
    <property type="entry name" value="Adenylosucc_synth"/>
    <property type="match status" value="1"/>
</dbReference>
<feature type="binding site" evidence="10">
    <location>
        <begin position="1111"/>
        <end position="1113"/>
    </location>
    <ligand>
        <name>GTP</name>
        <dbReference type="ChEBI" id="CHEBI:37565"/>
    </ligand>
</feature>
<dbReference type="Gene3D" id="1.10.287.110">
    <property type="entry name" value="DnaJ domain"/>
    <property type="match status" value="1"/>
</dbReference>
<feature type="binding site" evidence="10">
    <location>
        <begin position="824"/>
        <end position="826"/>
    </location>
    <ligand>
        <name>GTP</name>
        <dbReference type="ChEBI" id="CHEBI:37565"/>
    </ligand>
</feature>
<dbReference type="GO" id="GO:0046040">
    <property type="term" value="P:IMP metabolic process"/>
    <property type="evidence" value="ECO:0007669"/>
    <property type="project" value="TreeGrafter"/>
</dbReference>
<feature type="binding site" evidence="10">
    <location>
        <begin position="1196"/>
        <end position="1198"/>
    </location>
    <ligand>
        <name>GTP</name>
        <dbReference type="ChEBI" id="CHEBI:37565"/>
    </ligand>
</feature>
<keyword evidence="6 10" id="KW-0547">Nucleotide-binding</keyword>
<dbReference type="Pfam" id="PF00709">
    <property type="entry name" value="Adenylsucc_synt"/>
    <property type="match status" value="1"/>
</dbReference>
<evidence type="ECO:0000259" key="13">
    <source>
        <dbReference type="PROSITE" id="PS50076"/>
    </source>
</evidence>
<feature type="binding site" evidence="10">
    <location>
        <begin position="1079"/>
        <end position="1085"/>
    </location>
    <ligand>
        <name>substrate</name>
    </ligand>
</feature>
<feature type="binding site" evidence="10">
    <location>
        <position position="914"/>
    </location>
    <ligand>
        <name>IMP</name>
        <dbReference type="ChEBI" id="CHEBI:58053"/>
    </ligand>
</feature>
<feature type="compositionally biased region" description="Basic and acidic residues" evidence="12">
    <location>
        <begin position="132"/>
        <end position="146"/>
    </location>
</feature>
<feature type="region of interest" description="Disordered" evidence="12">
    <location>
        <begin position="68"/>
        <end position="704"/>
    </location>
</feature>
<comment type="cofactor">
    <cofactor evidence="10">
        <name>Mg(2+)</name>
        <dbReference type="ChEBI" id="CHEBI:18420"/>
    </cofactor>
    <text evidence="10">Binds 1 Mg(2+) ion per subunit.</text>
</comment>
<evidence type="ECO:0000313" key="14">
    <source>
        <dbReference type="EMBL" id="GMG34229.1"/>
    </source>
</evidence>
<feature type="compositionally biased region" description="Polar residues" evidence="12">
    <location>
        <begin position="87"/>
        <end position="118"/>
    </location>
</feature>
<gene>
    <name evidence="14" type="ORF">Aory04_000961600</name>
</gene>
<evidence type="ECO:0000256" key="12">
    <source>
        <dbReference type="SAM" id="MobiDB-lite"/>
    </source>
</evidence>
<dbReference type="PROSITE" id="PS50076">
    <property type="entry name" value="DNAJ_2"/>
    <property type="match status" value="1"/>
</dbReference>
<dbReference type="Pfam" id="PF00226">
    <property type="entry name" value="DnaJ"/>
    <property type="match status" value="1"/>
</dbReference>
<dbReference type="SMART" id="SM00271">
    <property type="entry name" value="DnaJ"/>
    <property type="match status" value="1"/>
</dbReference>
<evidence type="ECO:0000256" key="7">
    <source>
        <dbReference type="ARBA" id="ARBA00022755"/>
    </source>
</evidence>
<keyword evidence="8 10" id="KW-0460">Magnesium</keyword>
<dbReference type="NCBIfam" id="TIGR00184">
    <property type="entry name" value="purA"/>
    <property type="match status" value="1"/>
</dbReference>
<keyword evidence="3 10" id="KW-0963">Cytoplasm</keyword>
<feature type="compositionally biased region" description="Polar residues" evidence="12">
    <location>
        <begin position="446"/>
        <end position="489"/>
    </location>
</feature>
<dbReference type="InterPro" id="IPR001623">
    <property type="entry name" value="DnaJ_domain"/>
</dbReference>
<dbReference type="InterPro" id="IPR042110">
    <property type="entry name" value="Adenylosuccinate_synth_dom2"/>
</dbReference>
<feature type="compositionally biased region" description="Basic and acidic residues" evidence="12">
    <location>
        <begin position="622"/>
        <end position="637"/>
    </location>
</feature>
<dbReference type="InterPro" id="IPR018253">
    <property type="entry name" value="DnaJ_domain_CS"/>
</dbReference>
<dbReference type="CDD" id="cd03108">
    <property type="entry name" value="AdSS"/>
    <property type="match status" value="1"/>
</dbReference>
<evidence type="ECO:0000256" key="3">
    <source>
        <dbReference type="ARBA" id="ARBA00022490"/>
    </source>
</evidence>
<feature type="region of interest" description="Disordered" evidence="12">
    <location>
        <begin position="765"/>
        <end position="790"/>
    </location>
</feature>
<feature type="binding site" evidence="10">
    <location>
        <position position="928"/>
    </location>
    <ligand>
        <name>IMP</name>
        <dbReference type="ChEBI" id="CHEBI:58053"/>
        <note>ligand shared between dimeric partners</note>
    </ligand>
</feature>
<feature type="compositionally biased region" description="Basic and acidic residues" evidence="12">
    <location>
        <begin position="557"/>
        <end position="571"/>
    </location>
</feature>
<dbReference type="GO" id="GO:0044208">
    <property type="term" value="P:'de novo' AMP biosynthetic process"/>
    <property type="evidence" value="ECO:0007669"/>
    <property type="project" value="UniProtKB-UniRule"/>
</dbReference>
<keyword evidence="4 10" id="KW-0436">Ligase</keyword>
<dbReference type="GO" id="GO:0000287">
    <property type="term" value="F:magnesium ion binding"/>
    <property type="evidence" value="ECO:0007669"/>
    <property type="project" value="UniProtKB-UniRule"/>
</dbReference>
<evidence type="ECO:0000256" key="11">
    <source>
        <dbReference type="PROSITE-ProRule" id="PRU10134"/>
    </source>
</evidence>
<feature type="compositionally biased region" description="Polar residues" evidence="12">
    <location>
        <begin position="234"/>
        <end position="243"/>
    </location>
</feature>
<dbReference type="PANTHER" id="PTHR11846">
    <property type="entry name" value="ADENYLOSUCCINATE SYNTHETASE"/>
    <property type="match status" value="1"/>
</dbReference>
<evidence type="ECO:0000256" key="10">
    <source>
        <dbReference type="HAMAP-Rule" id="MF_03125"/>
    </source>
</evidence>
<dbReference type="InterPro" id="IPR036869">
    <property type="entry name" value="J_dom_sf"/>
</dbReference>
<dbReference type="FunFam" id="1.10.300.10:FF:000001">
    <property type="entry name" value="Adenylosuccinate synthetase"/>
    <property type="match status" value="1"/>
</dbReference>
<feature type="compositionally biased region" description="Basic residues" evidence="12">
    <location>
        <begin position="531"/>
        <end position="541"/>
    </location>
</feature>
<comment type="function">
    <text evidence="10">Plays an important role in the de novo pathway and in the salvage pathway of purine nucleotide biosynthesis. Catalyzes the first commited step in the biosynthesis of AMP from IMP.</text>
</comment>
<dbReference type="GO" id="GO:0005525">
    <property type="term" value="F:GTP binding"/>
    <property type="evidence" value="ECO:0007669"/>
    <property type="project" value="UniProtKB-UniRule"/>
</dbReference>
<organism evidence="14 15">
    <name type="scientific">Aspergillus oryzae</name>
    <name type="common">Yellow koji mold</name>
    <dbReference type="NCBI Taxonomy" id="5062"/>
    <lineage>
        <taxon>Eukaryota</taxon>
        <taxon>Fungi</taxon>
        <taxon>Dikarya</taxon>
        <taxon>Ascomycota</taxon>
        <taxon>Pezizomycotina</taxon>
        <taxon>Eurotiomycetes</taxon>
        <taxon>Eurotiomycetidae</taxon>
        <taxon>Eurotiales</taxon>
        <taxon>Aspergillaceae</taxon>
        <taxon>Aspergillus</taxon>
        <taxon>Aspergillus subgen. Circumdati</taxon>
    </lineage>
</organism>
<dbReference type="PANTHER" id="PTHR11846:SF0">
    <property type="entry name" value="ADENYLOSUCCINATE SYNTHETASE"/>
    <property type="match status" value="1"/>
</dbReference>
<feature type="compositionally biased region" description="Polar residues" evidence="12">
    <location>
        <begin position="180"/>
        <end position="191"/>
    </location>
</feature>
<sequence>MVKADVRRDYYADLGLAPNADAEDIKKQFRKLEVEFIAKFQAIQAANEILSDPQQRLRYDTDRLRAGYGKYYGPPKSNSPRKAPTKNYPSSPSAKPQTAKPSFSSRPQSFHSGPSSGAQRYASYARAAPKQPWEKMQDEGQTRADAYRGFQDMKGNHTSGWSQFDPRTGRSGYSGAMPRTNASSAGQSTRPKSAYEYFKTSPKSAGSESTRAHSTKKKQGFAPRSAGGDEPMAPNTSSYSNVPRNERPQMRDFFGPAPSPTARKAAAGFQNREENSSTPEVERTGSKYAGTGGERTFFSSAWLGRSASMRESPGSPKPHARTNPPSPTPPESGRHRSASPKFKTDHNRNYSSTSSSDTDEDVDPEHKPKAVPKSRLRAHQRFANIYTQQKFNSRTGESQSPRFRDVPPNGTFNSRSHDDLRKPFSATSWNTTDFFTPSSSDKEQPQPKQGSSSRGRTATRNSPGRASHSASTSNPDPSRSGSTFQQQPTAFAEGKFSADDWADKFKDLLWAMPKDGEHQQQQQPGNTQRPRSPRKHTRSATKTRVAPQAASVATEAEEAKATVGGDHDKQDSAGTGEEDGEAMDLDDDSPAKNTTVESDKAAKSKEVPPSKPTPPSSGNGGKGEDTKPTSPHFDLKNLGKTAPFTSTTDGGIEDLQDIHSSLPFESRAKSQRTSVRDIRPQELICPNPPKRPRPPQAVPISAGSQQLGLPRIAWDRYVAEMNTYMREWNNFNRRMLHHFNARQEAIETGMAANWISAVGDSTRLKINGQDEDTDDKGGDGNDSDEEMVPGGKGGYSAYLRGLDEDAKVLKHWEVARELHREYAGHTIVHGNKTYDFHILPSGLISPSCINLIGAGTVVHVPSFFKELASLEEKGLEGASKRIFISDRAHVCLQLHSVVDGLEEAKLGGRKVGTTGKGIGPCYSDKASRRGIRVGEILDEAVFERKLRSLDAGYRARFGDLEYNVEEELAQFKEYRKLLGPYIVDQLAFLQKYKDSPNTLVEGANALMLDLDHGTYPYVTSSSTGLGGAMQALSLNPTSIKSVIGVVKAYTTRVGSGPFPSEQFNADGDKLQSVGREFGVTTGRRRRCGWLDLVVCRYSQAINHYTALNLTKLDVLDDFDEIKVGVAYILPDGTRTENTIPADAEVLEKVKVEYVTLPGWKSNTMGVKKYEDLPDNARAYIEYIERELGGVPVKWIGTGPARDDMIARE</sequence>
<dbReference type="EMBL" id="BSYA01000134">
    <property type="protein sequence ID" value="GMG34229.1"/>
    <property type="molecule type" value="Genomic_DNA"/>
</dbReference>
<dbReference type="GO" id="GO:0005737">
    <property type="term" value="C:cytoplasm"/>
    <property type="evidence" value="ECO:0007669"/>
    <property type="project" value="UniProtKB-SubCell"/>
</dbReference>
<dbReference type="NCBIfam" id="NF002223">
    <property type="entry name" value="PRK01117.1"/>
    <property type="match status" value="1"/>
</dbReference>
<dbReference type="InterPro" id="IPR027417">
    <property type="entry name" value="P-loop_NTPase"/>
</dbReference>
<comment type="function">
    <text evidence="1">Plays an important role in the de novo pathway and in the salvage pathway of purine nucleotide biosynthesis. Catalyzes the first committed step in the biosynthesis of AMP from IMP.</text>
</comment>
<dbReference type="AlphaFoldDB" id="A0AAN4YU50"/>
<evidence type="ECO:0000256" key="9">
    <source>
        <dbReference type="ARBA" id="ARBA00023134"/>
    </source>
</evidence>
<dbReference type="InterPro" id="IPR001114">
    <property type="entry name" value="Adenylosuccinate_synthetase"/>
</dbReference>
<dbReference type="InterPro" id="IPR033128">
    <property type="entry name" value="Adenylosuccin_syn_Lys_AS"/>
</dbReference>
<dbReference type="Gene3D" id="1.10.300.10">
    <property type="entry name" value="Adenylosuccinate Synthetase, subunit A, domain 2"/>
    <property type="match status" value="1"/>
</dbReference>
<protein>
    <recommendedName>
        <fullName evidence="10">Adenylosuccinate synthetase</fullName>
        <shortName evidence="10">AMPSase</shortName>
        <shortName evidence="10">AdSS</shortName>
        <ecNumber evidence="10">6.3.4.4</ecNumber>
    </recommendedName>
    <alternativeName>
        <fullName evidence="10">IMP--aspartate ligase</fullName>
    </alternativeName>
</protein>
<feature type="compositionally biased region" description="Basic and acidic residues" evidence="12">
    <location>
        <begin position="271"/>
        <end position="285"/>
    </location>
</feature>
<feature type="compositionally biased region" description="Pro residues" evidence="12">
    <location>
        <begin position="686"/>
        <end position="697"/>
    </location>
</feature>
<feature type="domain" description="J" evidence="13">
    <location>
        <begin position="9"/>
        <end position="63"/>
    </location>
</feature>
<dbReference type="SUPFAM" id="SSF46565">
    <property type="entry name" value="Chaperone J-domain"/>
    <property type="match status" value="1"/>
</dbReference>
<accession>A0AAN4YU50</accession>
<dbReference type="Gene3D" id="3.90.170.10">
    <property type="entry name" value="Adenylosuccinate Synthetase, subunit A, domain 3"/>
    <property type="match status" value="1"/>
</dbReference>
<feature type="active site" description="Proton donor" evidence="10">
    <location>
        <position position="825"/>
    </location>
</feature>
<feature type="binding site" evidence="10">
    <location>
        <position position="1083"/>
    </location>
    <ligand>
        <name>IMP</name>
        <dbReference type="ChEBI" id="CHEBI:58053"/>
    </ligand>
</feature>
<dbReference type="EC" id="6.3.4.4" evidence="10"/>
<evidence type="ECO:0000256" key="4">
    <source>
        <dbReference type="ARBA" id="ARBA00022598"/>
    </source>
</evidence>
<feature type="binding site" evidence="10">
    <location>
        <position position="784"/>
    </location>
    <ligand>
        <name>Mg(2+)</name>
        <dbReference type="ChEBI" id="CHEBI:18420"/>
    </ligand>
</feature>
<dbReference type="SMART" id="SM00788">
    <property type="entry name" value="Adenylsucc_synt"/>
    <property type="match status" value="1"/>
</dbReference>
<dbReference type="InterPro" id="IPR042111">
    <property type="entry name" value="Adenylosuccinate_synth_dom3"/>
</dbReference>
<evidence type="ECO:0000256" key="8">
    <source>
        <dbReference type="ARBA" id="ARBA00022842"/>
    </source>
</evidence>
<feature type="binding site" evidence="10">
    <location>
        <position position="1085"/>
    </location>
    <ligand>
        <name>GTP</name>
        <dbReference type="ChEBI" id="CHEBI:37565"/>
    </ligand>
</feature>
<keyword evidence="7 10" id="KW-0658">Purine biosynthesis</keyword>
<comment type="pathway">
    <text evidence="10">Purine metabolism; AMP biosynthesis via de novo pathway; AMP from IMP: step 1/2.</text>
</comment>
<dbReference type="CDD" id="cd06257">
    <property type="entry name" value="DnaJ"/>
    <property type="match status" value="1"/>
</dbReference>
<feature type="compositionally biased region" description="Polar residues" evidence="12">
    <location>
        <begin position="425"/>
        <end position="439"/>
    </location>
</feature>
<proteinExistence type="inferred from homology"/>
<feature type="active site" evidence="11">
    <location>
        <position position="925"/>
    </location>
</feature>
<keyword evidence="5 10" id="KW-0479">Metal-binding</keyword>
<dbReference type="FunFam" id="3.90.170.10:FF:000001">
    <property type="entry name" value="Adenylosuccinate synthetase"/>
    <property type="match status" value="1"/>
</dbReference>
<evidence type="ECO:0000256" key="6">
    <source>
        <dbReference type="ARBA" id="ARBA00022741"/>
    </source>
</evidence>
<keyword evidence="9 10" id="KW-0342">GTP-binding</keyword>
<comment type="subcellular location">
    <subcellularLocation>
        <location evidence="10">Cytoplasm</location>
    </subcellularLocation>
</comment>
<feature type="compositionally biased region" description="Basic residues" evidence="12">
    <location>
        <begin position="369"/>
        <end position="380"/>
    </location>
</feature>
<comment type="caution">
    <text evidence="10">Lacks conserved residue(s) required for the propagation of feature annotation.</text>
</comment>
<feature type="binding site" evidence="10">
    <location>
        <position position="1004"/>
    </location>
    <ligand>
        <name>IMP</name>
        <dbReference type="ChEBI" id="CHEBI:58053"/>
    </ligand>
</feature>
<dbReference type="Proteomes" id="UP001165205">
    <property type="component" value="Unassembled WGS sequence"/>
</dbReference>
<feature type="active site" description="Proton acceptor" evidence="10">
    <location>
        <position position="784"/>
    </location>
</feature>